<name>A0ABV4C7D4_9MYCO</name>
<dbReference type="EMBL" id="JBGEDP010000001">
    <property type="protein sequence ID" value="MEY8016708.1"/>
    <property type="molecule type" value="Genomic_DNA"/>
</dbReference>
<comment type="caution">
    <text evidence="1">The sequence shown here is derived from an EMBL/GenBank/DDBJ whole genome shotgun (WGS) entry which is preliminary data.</text>
</comment>
<dbReference type="Gene3D" id="3.10.450.50">
    <property type="match status" value="1"/>
</dbReference>
<gene>
    <name evidence="1" type="ORF">AB8998_17770</name>
</gene>
<proteinExistence type="predicted"/>
<reference evidence="1 2" key="1">
    <citation type="submission" date="2024-08" db="EMBL/GenBank/DDBJ databases">
        <title>Mycobacterium servetensis sp. nov., a novel rapid-growing mycobacterial species recovered from a human patient in Zaragoza, Spain.</title>
        <authorList>
            <person name="Tristancho-Baro A.I."/>
            <person name="Buenestado-Serrano S."/>
            <person name="Garcia De Viedma D."/>
            <person name="Milagro-Beamonte A."/>
            <person name="Burillo N."/>
            <person name="Sanz S."/>
            <person name="Lopez-Calleja A.I."/>
            <person name="Penas-Utrilla D."/>
            <person name="Guardingo M."/>
            <person name="Garcia M.J."/>
            <person name="Vinuelas-Bayon J."/>
        </authorList>
    </citation>
    <scope>NUCLEOTIDE SEQUENCE [LARGE SCALE GENOMIC DNA]</scope>
    <source>
        <strain evidence="2">HUMS_12744610</strain>
    </source>
</reference>
<dbReference type="Proteomes" id="UP001564760">
    <property type="component" value="Unassembled WGS sequence"/>
</dbReference>
<protein>
    <submittedName>
        <fullName evidence="1">SEC-C metal-binding domain-containing protein</fullName>
    </submittedName>
</protein>
<evidence type="ECO:0000313" key="1">
    <source>
        <dbReference type="EMBL" id="MEY8016708.1"/>
    </source>
</evidence>
<dbReference type="RefSeq" id="WP_369739082.1">
    <property type="nucleotide sequence ID" value="NZ_JBGEDP010000001.1"/>
</dbReference>
<evidence type="ECO:0000313" key="2">
    <source>
        <dbReference type="Proteomes" id="UP001564760"/>
    </source>
</evidence>
<accession>A0ABV4C7D4</accession>
<dbReference type="Pfam" id="PF02810">
    <property type="entry name" value="SEC-C"/>
    <property type="match status" value="1"/>
</dbReference>
<keyword evidence="2" id="KW-1185">Reference proteome</keyword>
<dbReference type="InterPro" id="IPR011990">
    <property type="entry name" value="TPR-like_helical_dom_sf"/>
</dbReference>
<sequence>MFDAIDAAVRQVLSARGPMTEDDLHDALVADGVDLGRDAEATLAEALDGNADLVMPLADGRWALIPAVLDGRVFTHRLGEAEVAHDLLEWGPDLAPVSMLTELDAYRRLADGAPVGDAFALLDEDADAFAARGVPAAAIGGEGALLLPPGCLAGLGVRAGDLVGLRVTADGFDLTVVVGPAPSAGGAALAALLEEHPDRPEMLDNAVWTVCADDEGLFREPTTPLSELLATSGLACEGDWIARAGFDFAEWRLNARIEAMKERYELDDDEALAVLAVVGIYEQVLDAVEGMRSAETAPPADDEVALDLDREIAAAALESLAEPAVAAAALDEMDVHDDQSAAALGVFAETAEPLAPRAARPALRWMRAKALEALGGCEEAEATLHAAESLDPSWPLTLLSLARYAGDRGDAERGLALLRRAGAPDDDELVQLFARFRPAPRAGLGRNERCWCGSGRKYKACHLNREQLPLEQRAAWLYQKATTDLLDGAFGSLFVDAAEARAQYGDDPEALVAAFGDPLVCDAVLFEGGAFAEFLDTRGFLLPDDERALAEQWLLVRRSVHEVLDVSPGQGFTLRDVRTGEVCEVRERTASGRVKAGEYYCARVVPAGETMQIFGGMEPVSPGERDGLIALLDGEPDPVDLVVALSRRFAASVR</sequence>
<dbReference type="SUPFAM" id="SSF48452">
    <property type="entry name" value="TPR-like"/>
    <property type="match status" value="1"/>
</dbReference>
<organism evidence="1 2">
    <name type="scientific">Mycobacterium servetii</name>
    <dbReference type="NCBI Taxonomy" id="3237418"/>
    <lineage>
        <taxon>Bacteria</taxon>
        <taxon>Bacillati</taxon>
        <taxon>Actinomycetota</taxon>
        <taxon>Actinomycetes</taxon>
        <taxon>Mycobacteriales</taxon>
        <taxon>Mycobacteriaceae</taxon>
        <taxon>Mycobacterium</taxon>
    </lineage>
</organism>
<dbReference type="SUPFAM" id="SSF103642">
    <property type="entry name" value="Sec-C motif"/>
    <property type="match status" value="1"/>
</dbReference>
<dbReference type="InterPro" id="IPR004027">
    <property type="entry name" value="SEC_C_motif"/>
</dbReference>